<dbReference type="EMBL" id="BJUN01000019">
    <property type="protein sequence ID" value="GEK59793.1"/>
    <property type="molecule type" value="Genomic_DNA"/>
</dbReference>
<dbReference type="GO" id="GO:0005737">
    <property type="term" value="C:cytoplasm"/>
    <property type="evidence" value="ECO:0007669"/>
    <property type="project" value="UniProtKB-SubCell"/>
</dbReference>
<evidence type="ECO:0000256" key="9">
    <source>
        <dbReference type="RuleBase" id="RU000673"/>
    </source>
</evidence>
<evidence type="ECO:0000256" key="10">
    <source>
        <dbReference type="RuleBase" id="RU004320"/>
    </source>
</evidence>
<dbReference type="CDD" id="cd00462">
    <property type="entry name" value="PTH"/>
    <property type="match status" value="1"/>
</dbReference>
<dbReference type="GO" id="GO:0004045">
    <property type="term" value="F:peptidyl-tRNA hydrolase activity"/>
    <property type="evidence" value="ECO:0007669"/>
    <property type="project" value="UniProtKB-UniRule"/>
</dbReference>
<evidence type="ECO:0000256" key="5">
    <source>
        <dbReference type="ARBA" id="ARBA00038063"/>
    </source>
</evidence>
<feature type="binding site" evidence="8">
    <location>
        <position position="121"/>
    </location>
    <ligand>
        <name>tRNA</name>
        <dbReference type="ChEBI" id="CHEBI:17843"/>
    </ligand>
</feature>
<dbReference type="STRING" id="1371.GCA_900166605_00023"/>
<comment type="catalytic activity">
    <reaction evidence="6 8 9">
        <text>an N-acyl-L-alpha-aminoacyl-tRNA + H2O = an N-acyl-L-amino acid + a tRNA + H(+)</text>
        <dbReference type="Rhea" id="RHEA:54448"/>
        <dbReference type="Rhea" id="RHEA-COMP:10123"/>
        <dbReference type="Rhea" id="RHEA-COMP:13883"/>
        <dbReference type="ChEBI" id="CHEBI:15377"/>
        <dbReference type="ChEBI" id="CHEBI:15378"/>
        <dbReference type="ChEBI" id="CHEBI:59874"/>
        <dbReference type="ChEBI" id="CHEBI:78442"/>
        <dbReference type="ChEBI" id="CHEBI:138191"/>
        <dbReference type="EC" id="3.1.1.29"/>
    </reaction>
</comment>
<organism evidence="11 12">
    <name type="scientific">Marinococcus halophilus</name>
    <dbReference type="NCBI Taxonomy" id="1371"/>
    <lineage>
        <taxon>Bacteria</taxon>
        <taxon>Bacillati</taxon>
        <taxon>Bacillota</taxon>
        <taxon>Bacilli</taxon>
        <taxon>Bacillales</taxon>
        <taxon>Bacillaceae</taxon>
        <taxon>Marinococcus</taxon>
    </lineage>
</organism>
<sequence length="193" mass="21412">MYEAERGSSMKFIVGLGNPGKKYKKTRHNIGFEAVEELASMWQLSWKKSKWKSETAETMAGGEKVILVKPVTYMNLSGEAVGPMLDFYKAAPEDILVVYDDLDLAPGTVRLRKKGGHGGHNGIRSLIEHLGTKEFKRLRIGIGKPEKASVIDYVLGTFPPGERKQMDEAVKKAAASAEAWSSKSFDEVMNEFN</sequence>
<dbReference type="PROSITE" id="PS01196">
    <property type="entry name" value="PEPT_TRNA_HYDROL_2"/>
    <property type="match status" value="1"/>
</dbReference>
<keyword evidence="4 8" id="KW-0694">RNA-binding</keyword>
<comment type="similarity">
    <text evidence="5 8 10">Belongs to the PTH family.</text>
</comment>
<evidence type="ECO:0000256" key="3">
    <source>
        <dbReference type="ARBA" id="ARBA00022801"/>
    </source>
</evidence>
<dbReference type="PROSITE" id="PS01195">
    <property type="entry name" value="PEPT_TRNA_HYDROL_1"/>
    <property type="match status" value="1"/>
</dbReference>
<evidence type="ECO:0000256" key="8">
    <source>
        <dbReference type="HAMAP-Rule" id="MF_00083"/>
    </source>
</evidence>
<dbReference type="EC" id="3.1.1.29" evidence="1 8"/>
<evidence type="ECO:0000313" key="11">
    <source>
        <dbReference type="EMBL" id="GEK59793.1"/>
    </source>
</evidence>
<dbReference type="NCBIfam" id="TIGR00447">
    <property type="entry name" value="pth"/>
    <property type="match status" value="1"/>
</dbReference>
<keyword evidence="2 8" id="KW-0820">tRNA-binding</keyword>
<dbReference type="PANTHER" id="PTHR17224">
    <property type="entry name" value="PEPTIDYL-TRNA HYDROLASE"/>
    <property type="match status" value="1"/>
</dbReference>
<evidence type="ECO:0000313" key="12">
    <source>
        <dbReference type="Proteomes" id="UP000321051"/>
    </source>
</evidence>
<dbReference type="Pfam" id="PF01195">
    <property type="entry name" value="Pept_tRNA_hydro"/>
    <property type="match status" value="1"/>
</dbReference>
<comment type="function">
    <text evidence="8">Hydrolyzes ribosome-free peptidyl-tRNAs (with 1 or more amino acids incorporated), which drop off the ribosome during protein synthesis, or as a result of ribosome stalling.</text>
</comment>
<gene>
    <name evidence="8 11" type="primary">pth</name>
    <name evidence="11" type="ORF">MHA01_26980</name>
</gene>
<dbReference type="Gene3D" id="3.40.50.1470">
    <property type="entry name" value="Peptidyl-tRNA hydrolase"/>
    <property type="match status" value="1"/>
</dbReference>
<dbReference type="SUPFAM" id="SSF53178">
    <property type="entry name" value="Peptidyl-tRNA hydrolase-like"/>
    <property type="match status" value="1"/>
</dbReference>
<feature type="binding site" evidence="8">
    <location>
        <position position="73"/>
    </location>
    <ligand>
        <name>tRNA</name>
        <dbReference type="ChEBI" id="CHEBI:17843"/>
    </ligand>
</feature>
<dbReference type="InterPro" id="IPR036416">
    <property type="entry name" value="Pept_tRNA_hydro_sf"/>
</dbReference>
<evidence type="ECO:0000256" key="7">
    <source>
        <dbReference type="ARBA" id="ARBA00050038"/>
    </source>
</evidence>
<evidence type="ECO:0000256" key="1">
    <source>
        <dbReference type="ARBA" id="ARBA00013260"/>
    </source>
</evidence>
<dbReference type="AlphaFoldDB" id="A0A510Y9F3"/>
<evidence type="ECO:0000256" key="2">
    <source>
        <dbReference type="ARBA" id="ARBA00022555"/>
    </source>
</evidence>
<feature type="active site" description="Proton acceptor" evidence="8">
    <location>
        <position position="28"/>
    </location>
</feature>
<dbReference type="FunFam" id="3.40.50.1470:FF:000001">
    <property type="entry name" value="Peptidyl-tRNA hydrolase"/>
    <property type="match status" value="1"/>
</dbReference>
<evidence type="ECO:0000256" key="6">
    <source>
        <dbReference type="ARBA" id="ARBA00048707"/>
    </source>
</evidence>
<dbReference type="GO" id="GO:0006515">
    <property type="term" value="P:protein quality control for misfolded or incompletely synthesized proteins"/>
    <property type="evidence" value="ECO:0007669"/>
    <property type="project" value="UniProtKB-UniRule"/>
</dbReference>
<accession>A0A510Y9F3</accession>
<feature type="binding site" evidence="8">
    <location>
        <position position="23"/>
    </location>
    <ligand>
        <name>tRNA</name>
        <dbReference type="ChEBI" id="CHEBI:17843"/>
    </ligand>
</feature>
<comment type="subunit">
    <text evidence="8">Monomer.</text>
</comment>
<feature type="binding site" evidence="8">
    <location>
        <position position="75"/>
    </location>
    <ligand>
        <name>tRNA</name>
        <dbReference type="ChEBI" id="CHEBI:17843"/>
    </ligand>
</feature>
<dbReference type="Proteomes" id="UP000321051">
    <property type="component" value="Unassembled WGS sequence"/>
</dbReference>
<dbReference type="HAMAP" id="MF_00083">
    <property type="entry name" value="Pept_tRNA_hydro_bact"/>
    <property type="match status" value="1"/>
</dbReference>
<keyword evidence="3 8" id="KW-0378">Hydrolase</keyword>
<dbReference type="PANTHER" id="PTHR17224:SF1">
    <property type="entry name" value="PEPTIDYL-TRNA HYDROLASE"/>
    <property type="match status" value="1"/>
</dbReference>
<comment type="caution">
    <text evidence="11">The sequence shown here is derived from an EMBL/GenBank/DDBJ whole genome shotgun (WGS) entry which is preliminary data.</text>
</comment>
<comment type="function">
    <text evidence="8">Catalyzes the release of premature peptidyl moieties from peptidyl-tRNA molecules trapped in stalled 50S ribosomal subunits, and thus maintains levels of free tRNAs and 50S ribosomes.</text>
</comment>
<feature type="site" description="Discriminates between blocked and unblocked aminoacyl-tRNA" evidence="8">
    <location>
        <position position="18"/>
    </location>
</feature>
<feature type="site" description="Stabilizes the basic form of H active site to accept a proton" evidence="8">
    <location>
        <position position="100"/>
    </location>
</feature>
<dbReference type="InterPro" id="IPR018171">
    <property type="entry name" value="Pept_tRNA_hydro_CS"/>
</dbReference>
<evidence type="ECO:0000256" key="4">
    <source>
        <dbReference type="ARBA" id="ARBA00022884"/>
    </source>
</evidence>
<name>A0A510Y9F3_MARHA</name>
<dbReference type="GO" id="GO:0072344">
    <property type="term" value="P:rescue of stalled ribosome"/>
    <property type="evidence" value="ECO:0007669"/>
    <property type="project" value="UniProtKB-UniRule"/>
</dbReference>
<protein>
    <recommendedName>
        <fullName evidence="7 8">Peptidyl-tRNA hydrolase</fullName>
        <shortName evidence="8">Pth</shortName>
        <ecNumber evidence="1 8">3.1.1.29</ecNumber>
    </recommendedName>
</protein>
<comment type="subcellular location">
    <subcellularLocation>
        <location evidence="8">Cytoplasm</location>
    </subcellularLocation>
</comment>
<reference evidence="11 12" key="1">
    <citation type="submission" date="2019-07" db="EMBL/GenBank/DDBJ databases">
        <title>Whole genome shotgun sequence of Marinococcus halophilus NBRC 102359.</title>
        <authorList>
            <person name="Hosoyama A."/>
            <person name="Uohara A."/>
            <person name="Ohji S."/>
            <person name="Ichikawa N."/>
        </authorList>
    </citation>
    <scope>NUCLEOTIDE SEQUENCE [LARGE SCALE GENOMIC DNA]</scope>
    <source>
        <strain evidence="11 12">NBRC 102359</strain>
    </source>
</reference>
<keyword evidence="12" id="KW-1185">Reference proteome</keyword>
<dbReference type="GO" id="GO:0000049">
    <property type="term" value="F:tRNA binding"/>
    <property type="evidence" value="ECO:0007669"/>
    <property type="project" value="UniProtKB-UniRule"/>
</dbReference>
<dbReference type="InterPro" id="IPR001328">
    <property type="entry name" value="Pept_tRNA_hydro"/>
</dbReference>
<keyword evidence="8" id="KW-0963">Cytoplasm</keyword>
<proteinExistence type="inferred from homology"/>